<gene>
    <name evidence="1" type="ORF">FA09DRAFT_327845</name>
</gene>
<keyword evidence="2" id="KW-1185">Reference proteome</keyword>
<evidence type="ECO:0000313" key="1">
    <source>
        <dbReference type="EMBL" id="PWO00410.1"/>
    </source>
</evidence>
<name>A0A316ZFW1_9BASI</name>
<organism evidence="1 2">
    <name type="scientific">Tilletiopsis washingtonensis</name>
    <dbReference type="NCBI Taxonomy" id="58919"/>
    <lineage>
        <taxon>Eukaryota</taxon>
        <taxon>Fungi</taxon>
        <taxon>Dikarya</taxon>
        <taxon>Basidiomycota</taxon>
        <taxon>Ustilaginomycotina</taxon>
        <taxon>Exobasidiomycetes</taxon>
        <taxon>Entylomatales</taxon>
        <taxon>Entylomatales incertae sedis</taxon>
        <taxon>Tilletiopsis</taxon>
    </lineage>
</organism>
<dbReference type="RefSeq" id="XP_025600688.1">
    <property type="nucleotide sequence ID" value="XM_025741554.1"/>
</dbReference>
<dbReference type="OrthoDB" id="3358788at2759"/>
<dbReference type="GeneID" id="37269098"/>
<reference evidence="1 2" key="1">
    <citation type="journal article" date="2018" name="Mol. Biol. Evol.">
        <title>Broad Genomic Sampling Reveals a Smut Pathogenic Ancestry of the Fungal Clade Ustilaginomycotina.</title>
        <authorList>
            <person name="Kijpornyongpan T."/>
            <person name="Mondo S.J."/>
            <person name="Barry K."/>
            <person name="Sandor L."/>
            <person name="Lee J."/>
            <person name="Lipzen A."/>
            <person name="Pangilinan J."/>
            <person name="LaButti K."/>
            <person name="Hainaut M."/>
            <person name="Henrissat B."/>
            <person name="Grigoriev I.V."/>
            <person name="Spatafora J.W."/>
            <person name="Aime M.C."/>
        </authorList>
    </citation>
    <scope>NUCLEOTIDE SEQUENCE [LARGE SCALE GENOMIC DNA]</scope>
    <source>
        <strain evidence="1 2">MCA 4186</strain>
    </source>
</reference>
<accession>A0A316ZFW1</accession>
<dbReference type="EMBL" id="KZ819285">
    <property type="protein sequence ID" value="PWO00410.1"/>
    <property type="molecule type" value="Genomic_DNA"/>
</dbReference>
<protein>
    <submittedName>
        <fullName evidence="1">Uncharacterized protein</fullName>
    </submittedName>
</protein>
<dbReference type="AlphaFoldDB" id="A0A316ZFW1"/>
<sequence>MAFSHLLRPLGAHSLRIASSSGSGAAAARSVRPALRLARAAGLSLAAAAPLYTCAPLLRADDGVNTARSASSSLWREASPLAMRRQPVHLVFMTREGEGRDKWKSWVGYFRDAGYDCQLLNIAVEGGEATVERLGEELTAQLRLAATQRQPLLLVRGDAGSEVALAQVAGSDPRISGLIVVGAEHFDGEGRAPKKLRVLVVPHDADEKSVKDVERWMISQGYS</sequence>
<dbReference type="Proteomes" id="UP000245946">
    <property type="component" value="Unassembled WGS sequence"/>
</dbReference>
<evidence type="ECO:0000313" key="2">
    <source>
        <dbReference type="Proteomes" id="UP000245946"/>
    </source>
</evidence>
<proteinExistence type="predicted"/>